<evidence type="ECO:0000256" key="1">
    <source>
        <dbReference type="SAM" id="MobiDB-lite"/>
    </source>
</evidence>
<accession>A0ABS5RY92</accession>
<dbReference type="Proteomes" id="UP001297272">
    <property type="component" value="Unassembled WGS sequence"/>
</dbReference>
<name>A0ABS5RY92_9HYPH</name>
<organism evidence="3 4">
    <name type="scientific">Tianweitania aestuarii</name>
    <dbReference type="NCBI Taxonomy" id="2814886"/>
    <lineage>
        <taxon>Bacteria</taxon>
        <taxon>Pseudomonadati</taxon>
        <taxon>Pseudomonadota</taxon>
        <taxon>Alphaproteobacteria</taxon>
        <taxon>Hyphomicrobiales</taxon>
        <taxon>Phyllobacteriaceae</taxon>
        <taxon>Tianweitania</taxon>
    </lineage>
</organism>
<comment type="caution">
    <text evidence="3">The sequence shown here is derived from an EMBL/GenBank/DDBJ whole genome shotgun (WGS) entry which is preliminary data.</text>
</comment>
<feature type="compositionally biased region" description="Polar residues" evidence="1">
    <location>
        <begin position="1"/>
        <end position="32"/>
    </location>
</feature>
<protein>
    <submittedName>
        <fullName evidence="3">YcbK family protein</fullName>
    </submittedName>
</protein>
<dbReference type="SUPFAM" id="SSF55166">
    <property type="entry name" value="Hedgehog/DD-peptidase"/>
    <property type="match status" value="1"/>
</dbReference>
<sequence length="415" mass="42563">MASCSATSSDPTLGLAATSSVDDSMARTNSLAGEQDAYIQAAEPAAAPAPKPAASPVAAAESQDDALPATVAFAGEDTSLSRSAIAGFAQTSDGIPSLASATLTVPAAKPKPVVQEQPKAAEVPAEQAPSAETAAQVVAAAAPEAAPAQSSPSIENRVGNAHATSPAVVARPVVMASAQPANEKRGFLSGFFSSSKSDNAPAPIREAANAPMIAQKAAAVSSASPAKAEPKVQLASISPSEATGSTRNDSEGSLPGVRTSALFEISRKSGINDDSDVDVHEGEESPVRVASAAGMARLAPNGLLKQTADVDTACLKPSLVRVLKTVEQHYGKKAVVTSGYRDPSRNKRARGARNSLHMYCAAADVQIEGVSKWELASYVRSMPGRGGVGTYCHTDSVHIDVGPERDWNWRCSRKK</sequence>
<evidence type="ECO:0000259" key="2">
    <source>
        <dbReference type="Pfam" id="PF08291"/>
    </source>
</evidence>
<feature type="compositionally biased region" description="Low complexity" evidence="1">
    <location>
        <begin position="142"/>
        <end position="153"/>
    </location>
</feature>
<feature type="region of interest" description="Disordered" evidence="1">
    <location>
        <begin position="142"/>
        <end position="161"/>
    </location>
</feature>
<evidence type="ECO:0000313" key="3">
    <source>
        <dbReference type="EMBL" id="MBS9720642.1"/>
    </source>
</evidence>
<feature type="region of interest" description="Disordered" evidence="1">
    <location>
        <begin position="110"/>
        <end position="129"/>
    </location>
</feature>
<feature type="region of interest" description="Disordered" evidence="1">
    <location>
        <begin position="224"/>
        <end position="257"/>
    </location>
</feature>
<gene>
    <name evidence="3" type="ORF">JYU29_08080</name>
</gene>
<evidence type="ECO:0000313" key="4">
    <source>
        <dbReference type="Proteomes" id="UP001297272"/>
    </source>
</evidence>
<dbReference type="Gene3D" id="3.30.1380.10">
    <property type="match status" value="1"/>
</dbReference>
<proteinExistence type="predicted"/>
<keyword evidence="4" id="KW-1185">Reference proteome</keyword>
<feature type="domain" description="Peptidase M15A C-terminal" evidence="2">
    <location>
        <begin position="297"/>
        <end position="400"/>
    </location>
</feature>
<reference evidence="3 4" key="1">
    <citation type="submission" date="2021-03" db="EMBL/GenBank/DDBJ databases">
        <title>Tianweitania aestuarii sp. nov., isolated from a tidal flat.</title>
        <authorList>
            <person name="Park S."/>
            <person name="Yoon J.-H."/>
        </authorList>
    </citation>
    <scope>NUCLEOTIDE SEQUENCE [LARGE SCALE GENOMIC DNA]</scope>
    <source>
        <strain evidence="3 4">BSSL-BM11</strain>
    </source>
</reference>
<dbReference type="InterPro" id="IPR013230">
    <property type="entry name" value="Peptidase_M15A_C"/>
</dbReference>
<feature type="region of interest" description="Disordered" evidence="1">
    <location>
        <begin position="1"/>
        <end position="64"/>
    </location>
</feature>
<dbReference type="InterPro" id="IPR009045">
    <property type="entry name" value="Zn_M74/Hedgehog-like"/>
</dbReference>
<dbReference type="Pfam" id="PF08291">
    <property type="entry name" value="Peptidase_M15_3"/>
    <property type="match status" value="1"/>
</dbReference>
<dbReference type="EMBL" id="JAFMNX010000001">
    <property type="protein sequence ID" value="MBS9720642.1"/>
    <property type="molecule type" value="Genomic_DNA"/>
</dbReference>
<feature type="compositionally biased region" description="Polar residues" evidence="1">
    <location>
        <begin position="235"/>
        <end position="247"/>
    </location>
</feature>